<dbReference type="KEGG" id="cre:CHLRE_01g007500v5"/>
<dbReference type="GeneID" id="5725860"/>
<feature type="transmembrane region" description="Helical" evidence="13">
    <location>
        <begin position="54"/>
        <end position="77"/>
    </location>
</feature>
<reference evidence="14" key="2">
    <citation type="submission" date="2017-07" db="EMBL/GenBank/DDBJ databases">
        <title>WGS assembly of Chlamydomonas reinhardtii.</title>
        <authorList>
            <consortium name="Chlamydomonas Annotation Team"/>
            <consortium name="JGI Annotation Team"/>
            <person name="Merchant S.S."/>
            <person name="Prochnik S.E."/>
            <person name="Vallon O."/>
            <person name="Harris E.H."/>
            <person name="Karpowicz S.J."/>
            <person name="Witman G.B."/>
            <person name="Terry A."/>
            <person name="Salamov A."/>
            <person name="Fritz-Laylin L.K."/>
            <person name="Marechal-Drouard L."/>
            <person name="Marshall W.F."/>
            <person name="Qu L.H."/>
            <person name="Nelson D.R."/>
            <person name="Sanderfoot A.A."/>
            <person name="Spalding M.H."/>
            <person name="Kapitonov V.V."/>
            <person name="Ren Q."/>
            <person name="Ferris P."/>
            <person name="Lindquist E."/>
            <person name="Shapiro H."/>
            <person name="Lucas S.M."/>
            <person name="Grimwood J."/>
            <person name="Schmutz J."/>
            <person name="Grigoriev I.V."/>
            <person name="Rokhsar D.S."/>
        </authorList>
    </citation>
    <scope>NUCLEOTIDE SEQUENCE</scope>
    <source>
        <strain evidence="14">CC-503 cw92 mt+</strain>
    </source>
</reference>
<evidence type="ECO:0000256" key="1">
    <source>
        <dbReference type="ARBA" id="ARBA00004651"/>
    </source>
</evidence>
<evidence type="ECO:0000256" key="13">
    <source>
        <dbReference type="SAM" id="Phobius"/>
    </source>
</evidence>
<dbReference type="GO" id="GO:0005886">
    <property type="term" value="C:plasma membrane"/>
    <property type="evidence" value="ECO:0000318"/>
    <property type="project" value="GO_Central"/>
</dbReference>
<feature type="transmembrane region" description="Helical" evidence="13">
    <location>
        <begin position="327"/>
        <end position="346"/>
    </location>
</feature>
<dbReference type="GO" id="GO:0006814">
    <property type="term" value="P:sodium ion transport"/>
    <property type="evidence" value="ECO:0007669"/>
    <property type="project" value="UniProtKB-KW"/>
</dbReference>
<keyword evidence="4" id="KW-1003">Cell membrane</keyword>
<feature type="compositionally biased region" description="Gly residues" evidence="12">
    <location>
        <begin position="1141"/>
        <end position="1159"/>
    </location>
</feature>
<keyword evidence="3" id="KW-0813">Transport</keyword>
<dbReference type="Proteomes" id="UP000006906">
    <property type="component" value="Chromosome 1"/>
</dbReference>
<feature type="region of interest" description="Disordered" evidence="12">
    <location>
        <begin position="970"/>
        <end position="1016"/>
    </location>
</feature>
<feature type="region of interest" description="Disordered" evidence="12">
    <location>
        <begin position="890"/>
        <end position="925"/>
    </location>
</feature>
<dbReference type="Gene3D" id="1.20.1730.10">
    <property type="entry name" value="Sodium/glucose cotransporter"/>
    <property type="match status" value="1"/>
</dbReference>
<dbReference type="PANTHER" id="PTHR48086:SF3">
    <property type="entry name" value="SODIUM_PROLINE SYMPORTER"/>
    <property type="match status" value="1"/>
</dbReference>
<dbReference type="InterPro" id="IPR050277">
    <property type="entry name" value="Sodium:Solute_Symporter"/>
</dbReference>
<dbReference type="InterPro" id="IPR001734">
    <property type="entry name" value="Na/solute_symporter"/>
</dbReference>
<feature type="transmembrane region" description="Helical" evidence="13">
    <location>
        <begin position="167"/>
        <end position="196"/>
    </location>
</feature>
<name>A0A2K3E561_CHLRE</name>
<evidence type="ECO:0000256" key="3">
    <source>
        <dbReference type="ARBA" id="ARBA00022448"/>
    </source>
</evidence>
<evidence type="ECO:0000256" key="4">
    <source>
        <dbReference type="ARBA" id="ARBA00022475"/>
    </source>
</evidence>
<dbReference type="Pfam" id="PF00474">
    <property type="entry name" value="SSF"/>
    <property type="match status" value="2"/>
</dbReference>
<dbReference type="PANTHER" id="PTHR48086">
    <property type="entry name" value="SODIUM/PROLINE SYMPORTER-RELATED"/>
    <property type="match status" value="1"/>
</dbReference>
<dbReference type="GO" id="GO:0015293">
    <property type="term" value="F:symporter activity"/>
    <property type="evidence" value="ECO:0007669"/>
    <property type="project" value="UniProtKB-KW"/>
</dbReference>
<keyword evidence="6" id="KW-0769">Symport</keyword>
<dbReference type="RefSeq" id="XP_042928140.1">
    <property type="nucleotide sequence ID" value="XM_043058226.1"/>
</dbReference>
<keyword evidence="8" id="KW-0915">Sodium</keyword>
<feature type="transmembrane region" description="Helical" evidence="13">
    <location>
        <begin position="235"/>
        <end position="251"/>
    </location>
</feature>
<protein>
    <submittedName>
        <fullName evidence="14">Uncharacterized protein</fullName>
    </submittedName>
</protein>
<keyword evidence="15" id="KW-1185">Reference proteome</keyword>
<comment type="similarity">
    <text evidence="2">Belongs to the sodium:solute symporter (SSF) (TC 2.A.21) family.</text>
</comment>
<evidence type="ECO:0000256" key="7">
    <source>
        <dbReference type="ARBA" id="ARBA00022989"/>
    </source>
</evidence>
<feature type="region of interest" description="Disordered" evidence="12">
    <location>
        <begin position="1212"/>
        <end position="1247"/>
    </location>
</feature>
<evidence type="ECO:0000256" key="11">
    <source>
        <dbReference type="ARBA" id="ARBA00023201"/>
    </source>
</evidence>
<reference evidence="14 15" key="1">
    <citation type="journal article" date="2007" name="Science">
        <title>The Chlamydomonas genome reveals the evolution of key animal and plant functions.</title>
        <authorList>
            <person name="Merchant S.S."/>
            <person name="Prochnik S.E."/>
            <person name="Vallon O."/>
            <person name="Harris E.H."/>
            <person name="Karpowicz S.J."/>
            <person name="Witman G.B."/>
            <person name="Terry A."/>
            <person name="Salamov A."/>
            <person name="Fritz-Laylin L.K."/>
            <person name="Marechal-Drouard L."/>
            <person name="Marshall W.F."/>
            <person name="Qu L.H."/>
            <person name="Nelson D.R."/>
            <person name="Sanderfoot A.A."/>
            <person name="Spalding M.H."/>
            <person name="Kapitonov V.V."/>
            <person name="Ren Q."/>
            <person name="Ferris P."/>
            <person name="Lindquist E."/>
            <person name="Shapiro H."/>
            <person name="Lucas S.M."/>
            <person name="Grimwood J."/>
            <person name="Schmutz J."/>
            <person name="Cardol P."/>
            <person name="Cerutti H."/>
            <person name="Chanfreau G."/>
            <person name="Chen C.L."/>
            <person name="Cognat V."/>
            <person name="Croft M.T."/>
            <person name="Dent R."/>
            <person name="Dutcher S."/>
            <person name="Fernandez E."/>
            <person name="Fukuzawa H."/>
            <person name="Gonzalez-Ballester D."/>
            <person name="Gonzalez-Halphen D."/>
            <person name="Hallmann A."/>
            <person name="Hanikenne M."/>
            <person name="Hippler M."/>
            <person name="Inwood W."/>
            <person name="Jabbari K."/>
            <person name="Kalanon M."/>
            <person name="Kuras R."/>
            <person name="Lefebvre P.A."/>
            <person name="Lemaire S.D."/>
            <person name="Lobanov A.V."/>
            <person name="Lohr M."/>
            <person name="Manuell A."/>
            <person name="Meier I."/>
            <person name="Mets L."/>
            <person name="Mittag M."/>
            <person name="Mittelmeier T."/>
            <person name="Moroney J.V."/>
            <person name="Moseley J."/>
            <person name="Napoli C."/>
            <person name="Nedelcu A.M."/>
            <person name="Niyogi K."/>
            <person name="Novoselov S.V."/>
            <person name="Paulsen I.T."/>
            <person name="Pazour G."/>
            <person name="Purton S."/>
            <person name="Ral J.P."/>
            <person name="Riano-Pachon D.M."/>
            <person name="Riekhof W."/>
            <person name="Rymarquis L."/>
            <person name="Schroda M."/>
            <person name="Stern D."/>
            <person name="Umen J."/>
            <person name="Willows R."/>
            <person name="Wilson N."/>
            <person name="Zimmer S.L."/>
            <person name="Allmer J."/>
            <person name="Balk J."/>
            <person name="Bisova K."/>
            <person name="Chen C.J."/>
            <person name="Elias M."/>
            <person name="Gendler K."/>
            <person name="Hauser C."/>
            <person name="Lamb M.R."/>
            <person name="Ledford H."/>
            <person name="Long J.C."/>
            <person name="Minagawa J."/>
            <person name="Page M.D."/>
            <person name="Pan J."/>
            <person name="Pootakham W."/>
            <person name="Roje S."/>
            <person name="Rose A."/>
            <person name="Stahlberg E."/>
            <person name="Terauchi A.M."/>
            <person name="Yang P."/>
            <person name="Ball S."/>
            <person name="Bowler C."/>
            <person name="Dieckmann C.L."/>
            <person name="Gladyshev V.N."/>
            <person name="Green P."/>
            <person name="Jorgensen R."/>
            <person name="Mayfield S."/>
            <person name="Mueller-Roeber B."/>
            <person name="Rajamani S."/>
            <person name="Sayre R.T."/>
            <person name="Brokstein P."/>
            <person name="Dubchak I."/>
            <person name="Goodstein D."/>
            <person name="Hornick L."/>
            <person name="Huang Y.W."/>
            <person name="Jhaveri J."/>
            <person name="Luo Y."/>
            <person name="Martinez D."/>
            <person name="Ngau W.C."/>
            <person name="Otillar B."/>
            <person name="Poliakov A."/>
            <person name="Porter A."/>
            <person name="Szajkowski L."/>
            <person name="Werner G."/>
            <person name="Zhou K."/>
            <person name="Grigoriev I.V."/>
            <person name="Rokhsar D.S."/>
            <person name="Grossman A.R."/>
        </authorList>
    </citation>
    <scope>NUCLEOTIDE SEQUENCE [LARGE SCALE GENOMIC DNA]</scope>
    <source>
        <strain evidence="15">CC-503</strain>
        <strain evidence="14">CC-503 cw92 mt+</strain>
    </source>
</reference>
<dbReference type="STRING" id="3055.A0A2K3E561"/>
<gene>
    <name evidence="14" type="ORF">CHLRE_01g007500v5</name>
</gene>
<feature type="transmembrane region" description="Helical" evidence="13">
    <location>
        <begin position="508"/>
        <end position="529"/>
    </location>
</feature>
<dbReference type="RefSeq" id="XP_042928141.1">
    <property type="nucleotide sequence ID" value="XM_043058227.1"/>
</dbReference>
<sequence length="1247" mass="124110">MSFCTEANFQVAPGVFTHDYTVQEVEAAGGCCQSFVCGVRCPEEFDDTGVWLGFGVPVALVSASWAVMGIAIAFLTLRSDADYAGFFVCNRSLPLYIVAFALLGQGLDTSSSLGNVVNSYRFSFWDGAVMPIGVGLSLILNGIFLASPINRMGLLTLPDLFRRKYGAFMEVIVSLIEIASFTVLLGANLVGISLVLQFCFGLPKAAGVAISGSVLAVYTASGGLYSVALTDIPQALGGFSGLLVTAVYMMATEHGERVPAPSRGFVVDLGGNVTASTPGYSGPPNCLDPASGQYVCDNYAYPDGDRLAYAHAMTDPNAYAPFPNAVLYNWVSIFVLGCGNMCALDFQARCIAAKSPRTARVACFIAGTALVLLAVPFGMLGGLTRKYFGPDSPRAEFEVDSCSAPLGRPSCAKWLPQENTAVFRFLWEQAPRAIGAWAMIAMVAASVSTADGAILATSTVMAHNIWRKVPRIGAHEGNLLWVARIVILPMTLLACTVAWFAYRPGALLVISFDIVLAGVFVPLMAAVHWPNVSPNAGILSCISGSLLRITLEQVLPKDGSLVAPLSPYALHYGQAVPGLPSFMEVSPPQYTDKAGVWNPDTEVCQQRPMVDWTGLDSLLSPAFSFLVLLSVMAVEARWPGLDLLWFLPLSWRRSSPLYPADDPSTRPWRAKLAAGLTSPSSSAAGALVRRRGSGAMPSVPEDDLLFSATSMDSVGGDGEGEEMETASPDATGAGKARAGGKAGAGHPENGDAAAAEVDLLLEAEDALLQHLRSERVPSSPAHGGGHRRVLRGAAAGSGVVVVDVEAAGYSMSSSTTAAALAVAAACGASSSSAAGGAAGAVWTASAAAGGGAAGRGGAGRATTRAAVASAVGAAAAAVALRVPRRWARGRKIEDHAGGSDSARAPMDPAVHGGTHGKSGTAAGGGAGRAAATAAARLIGGSSNSASSGSSSSGGGLPRLGLSVLSGTAAGGSCGNSGRLHQRHGYLNSPERGAGGGGGGGHGGGAERRGGMGGTVGDGAGCVRSAAADGDVSLRHGMVPGPLMLGSQTAVAGGPAAGPAACGPAAGGPDAGGAATTAGGAAGGAGIAAGDRGGTAAAPSPGASPGAAAAVALAVTAASGGGGDGGAYAAAAVTAPAAVDGGSRGGDASGGDGAKSGGPGEENRRVMLAAPSSPQGASGASGAAPQASGGALPPPLLRPPTAVLRAVALLRSMEKGSSSNAGRPDGSGGAASSDSSTRSSLDAAAGRP</sequence>
<dbReference type="ExpressionAtlas" id="A0A2K3E561">
    <property type="expression patterns" value="baseline and differential"/>
</dbReference>
<feature type="region of interest" description="Disordered" evidence="12">
    <location>
        <begin position="1138"/>
        <end position="1197"/>
    </location>
</feature>
<feature type="transmembrane region" description="Helical" evidence="13">
    <location>
        <begin position="479"/>
        <end position="502"/>
    </location>
</feature>
<dbReference type="GO" id="GO:0055085">
    <property type="term" value="P:transmembrane transport"/>
    <property type="evidence" value="ECO:0000318"/>
    <property type="project" value="GO_Central"/>
</dbReference>
<keyword evidence="10 13" id="KW-0472">Membrane</keyword>
<dbReference type="GO" id="GO:0022857">
    <property type="term" value="F:transmembrane transporter activity"/>
    <property type="evidence" value="ECO:0000318"/>
    <property type="project" value="GO_Central"/>
</dbReference>
<evidence type="ECO:0000256" key="12">
    <source>
        <dbReference type="SAM" id="MobiDB-lite"/>
    </source>
</evidence>
<proteinExistence type="inferred from homology"/>
<evidence type="ECO:0000256" key="9">
    <source>
        <dbReference type="ARBA" id="ARBA00023065"/>
    </source>
</evidence>
<dbReference type="PROSITE" id="PS50283">
    <property type="entry name" value="NA_SOLUT_SYMP_3"/>
    <property type="match status" value="1"/>
</dbReference>
<feature type="transmembrane region" description="Helical" evidence="13">
    <location>
        <begin position="124"/>
        <end position="146"/>
    </location>
</feature>
<feature type="compositionally biased region" description="Gly residues" evidence="12">
    <location>
        <begin position="992"/>
        <end position="1003"/>
    </location>
</feature>
<dbReference type="EMBL" id="CM008962">
    <property type="protein sequence ID" value="PNW87931.1"/>
    <property type="molecule type" value="Genomic_DNA"/>
</dbReference>
<comment type="subcellular location">
    <subcellularLocation>
        <location evidence="1">Cell membrane</location>
        <topology evidence="1">Multi-pass membrane protein</topology>
    </subcellularLocation>
</comment>
<feature type="transmembrane region" description="Helical" evidence="13">
    <location>
        <begin position="358"/>
        <end position="380"/>
    </location>
</feature>
<evidence type="ECO:0000256" key="5">
    <source>
        <dbReference type="ARBA" id="ARBA00022692"/>
    </source>
</evidence>
<feature type="transmembrane region" description="Helical" evidence="13">
    <location>
        <begin position="208"/>
        <end position="228"/>
    </location>
</feature>
<dbReference type="EMBL" id="CM008962">
    <property type="protein sequence ID" value="PNW87930.1"/>
    <property type="molecule type" value="Genomic_DNA"/>
</dbReference>
<dbReference type="OrthoDB" id="6132759at2759"/>
<evidence type="ECO:0000256" key="10">
    <source>
        <dbReference type="ARBA" id="ARBA00023136"/>
    </source>
</evidence>
<organism evidence="14 15">
    <name type="scientific">Chlamydomonas reinhardtii</name>
    <name type="common">Chlamydomonas smithii</name>
    <dbReference type="NCBI Taxonomy" id="3055"/>
    <lineage>
        <taxon>Eukaryota</taxon>
        <taxon>Viridiplantae</taxon>
        <taxon>Chlorophyta</taxon>
        <taxon>core chlorophytes</taxon>
        <taxon>Chlorophyceae</taxon>
        <taxon>CS clade</taxon>
        <taxon>Chlamydomonadales</taxon>
        <taxon>Chlamydomonadaceae</taxon>
        <taxon>Chlamydomonas</taxon>
    </lineage>
</organism>
<feature type="transmembrane region" description="Helical" evidence="13">
    <location>
        <begin position="84"/>
        <end position="104"/>
    </location>
</feature>
<dbReference type="Gramene" id="PNW87930">
    <property type="protein sequence ID" value="PNW87930"/>
    <property type="gene ID" value="CHLRE_01g007500v5"/>
</dbReference>
<feature type="compositionally biased region" description="Gly residues" evidence="12">
    <location>
        <begin position="913"/>
        <end position="925"/>
    </location>
</feature>
<evidence type="ECO:0000256" key="8">
    <source>
        <dbReference type="ARBA" id="ARBA00023053"/>
    </source>
</evidence>
<evidence type="ECO:0000313" key="14">
    <source>
        <dbReference type="EMBL" id="PNW87930.1"/>
    </source>
</evidence>
<evidence type="ECO:0000313" key="15">
    <source>
        <dbReference type="Proteomes" id="UP000006906"/>
    </source>
</evidence>
<keyword evidence="9" id="KW-0406">Ion transport</keyword>
<accession>A0A2K3E561</accession>
<dbReference type="AlphaFoldDB" id="A0A2K3E561"/>
<evidence type="ECO:0000256" key="2">
    <source>
        <dbReference type="ARBA" id="ARBA00006434"/>
    </source>
</evidence>
<feature type="region of interest" description="Disordered" evidence="12">
    <location>
        <begin position="683"/>
        <end position="702"/>
    </location>
</feature>
<feature type="region of interest" description="Disordered" evidence="12">
    <location>
        <begin position="708"/>
        <end position="750"/>
    </location>
</feature>
<dbReference type="Gramene" id="PNW87931">
    <property type="protein sequence ID" value="PNW87931"/>
    <property type="gene ID" value="CHLRE_01g007500v5"/>
</dbReference>
<keyword evidence="7 13" id="KW-1133">Transmembrane helix</keyword>
<keyword evidence="11" id="KW-0739">Sodium transport</keyword>
<feature type="compositionally biased region" description="Low complexity" evidence="12">
    <location>
        <begin position="1229"/>
        <end position="1247"/>
    </location>
</feature>
<dbReference type="InterPro" id="IPR038377">
    <property type="entry name" value="Na/Glc_symporter_sf"/>
</dbReference>
<feature type="compositionally biased region" description="Low complexity" evidence="12">
    <location>
        <begin position="1167"/>
        <end position="1190"/>
    </location>
</feature>
<evidence type="ECO:0000256" key="6">
    <source>
        <dbReference type="ARBA" id="ARBA00022847"/>
    </source>
</evidence>
<keyword evidence="5 13" id="KW-0812">Transmembrane</keyword>